<feature type="non-terminal residue" evidence="2">
    <location>
        <position position="1"/>
    </location>
</feature>
<sequence>ERAGVPIRDGAAQVRNRPDPALPGYRVDRGERQAGTRVFRGPPHPSGEPDGAAPGDRDDRAVQHHRPRRRRWRQRSGGSDPARHRPGPAQGRRRAAAHLEAGQVADPRRPGEGAQEGGSQAGPQGAPVHEAV</sequence>
<feature type="region of interest" description="Disordered" evidence="1">
    <location>
        <begin position="1"/>
        <end position="132"/>
    </location>
</feature>
<dbReference type="GO" id="GO:0005840">
    <property type="term" value="C:ribosome"/>
    <property type="evidence" value="ECO:0007669"/>
    <property type="project" value="UniProtKB-KW"/>
</dbReference>
<accession>A0A6J4VI95</accession>
<feature type="non-terminal residue" evidence="2">
    <location>
        <position position="132"/>
    </location>
</feature>
<organism evidence="2">
    <name type="scientific">uncultured Thermomicrobiales bacterium</name>
    <dbReference type="NCBI Taxonomy" id="1645740"/>
    <lineage>
        <taxon>Bacteria</taxon>
        <taxon>Pseudomonadati</taxon>
        <taxon>Thermomicrobiota</taxon>
        <taxon>Thermomicrobia</taxon>
        <taxon>Thermomicrobiales</taxon>
        <taxon>environmental samples</taxon>
    </lineage>
</organism>
<name>A0A6J4VI95_9BACT</name>
<proteinExistence type="predicted"/>
<reference evidence="2" key="1">
    <citation type="submission" date="2020-02" db="EMBL/GenBank/DDBJ databases">
        <authorList>
            <person name="Meier V. D."/>
        </authorList>
    </citation>
    <scope>NUCLEOTIDE SEQUENCE</scope>
    <source>
        <strain evidence="2">AVDCRST_MAG59</strain>
    </source>
</reference>
<gene>
    <name evidence="2" type="ORF">AVDCRST_MAG59-4616</name>
</gene>
<feature type="compositionally biased region" description="Low complexity" evidence="1">
    <location>
        <begin position="121"/>
        <end position="132"/>
    </location>
</feature>
<keyword evidence="2" id="KW-0689">Ribosomal protein</keyword>
<protein>
    <submittedName>
        <fullName evidence="2">SSU ribosomal protein S9p (S16e)</fullName>
    </submittedName>
</protein>
<dbReference type="EMBL" id="CADCWF010000337">
    <property type="protein sequence ID" value="CAA9580035.1"/>
    <property type="molecule type" value="Genomic_DNA"/>
</dbReference>
<dbReference type="AlphaFoldDB" id="A0A6J4VI95"/>
<keyword evidence="2" id="KW-0687">Ribonucleoprotein</keyword>
<feature type="compositionally biased region" description="Basic residues" evidence="1">
    <location>
        <begin position="63"/>
        <end position="74"/>
    </location>
</feature>
<evidence type="ECO:0000313" key="2">
    <source>
        <dbReference type="EMBL" id="CAA9580035.1"/>
    </source>
</evidence>
<evidence type="ECO:0000256" key="1">
    <source>
        <dbReference type="SAM" id="MobiDB-lite"/>
    </source>
</evidence>